<proteinExistence type="predicted"/>
<evidence type="ECO:0000313" key="1">
    <source>
        <dbReference type="EMBL" id="DAF48996.1"/>
    </source>
</evidence>
<sequence length="120" mass="13998">MKFIITRTSDYGDASSPCAEAKEDQVVRIETRALYSPEEFDKKFADREGNWLSVGTNHRIGRDGHICRDREMMNVWTIEINSIEELVALSRKYGEIIIADHYLNDNDGYPTLEIYDDYRE</sequence>
<reference evidence="1" key="1">
    <citation type="journal article" date="2021" name="Proc. Natl. Acad. Sci. U.S.A.">
        <title>A Catalog of Tens of Thousands of Viruses from Human Metagenomes Reveals Hidden Associations with Chronic Diseases.</title>
        <authorList>
            <person name="Tisza M.J."/>
            <person name="Buck C.B."/>
        </authorList>
    </citation>
    <scope>NUCLEOTIDE SEQUENCE</scope>
    <source>
        <strain evidence="1">Ctnpt50</strain>
    </source>
</reference>
<dbReference type="EMBL" id="BK032577">
    <property type="protein sequence ID" value="DAF48996.1"/>
    <property type="molecule type" value="Genomic_DNA"/>
</dbReference>
<accession>A0A8S5SD82</accession>
<organism evidence="1">
    <name type="scientific">Siphoviridae sp. ctnpt50</name>
    <dbReference type="NCBI Taxonomy" id="2827941"/>
    <lineage>
        <taxon>Viruses</taxon>
        <taxon>Duplodnaviria</taxon>
        <taxon>Heunggongvirae</taxon>
        <taxon>Uroviricota</taxon>
        <taxon>Caudoviricetes</taxon>
    </lineage>
</organism>
<protein>
    <submittedName>
        <fullName evidence="1">Uncharacterized protein</fullName>
    </submittedName>
</protein>
<name>A0A8S5SD82_9CAUD</name>